<dbReference type="GO" id="GO:0015833">
    <property type="term" value="P:peptide transport"/>
    <property type="evidence" value="ECO:0007669"/>
    <property type="project" value="TreeGrafter"/>
</dbReference>
<feature type="non-terminal residue" evidence="4">
    <location>
        <position position="110"/>
    </location>
</feature>
<gene>
    <name evidence="4" type="ORF">S12H4_57594</name>
</gene>
<reference evidence="4" key="1">
    <citation type="journal article" date="2014" name="Front. Microbiol.">
        <title>High frequency of phylogenetically diverse reductive dehalogenase-homologous genes in deep subseafloor sedimentary metagenomes.</title>
        <authorList>
            <person name="Kawai M."/>
            <person name="Futagami T."/>
            <person name="Toyoda A."/>
            <person name="Takaki Y."/>
            <person name="Nishi S."/>
            <person name="Hori S."/>
            <person name="Arai W."/>
            <person name="Tsubouchi T."/>
            <person name="Morono Y."/>
            <person name="Uchiyama I."/>
            <person name="Ito T."/>
            <person name="Fujiyama A."/>
            <person name="Inagaki F."/>
            <person name="Takami H."/>
        </authorList>
    </citation>
    <scope>NUCLEOTIDE SEQUENCE</scope>
    <source>
        <strain evidence="4">Expedition CK06-06</strain>
    </source>
</reference>
<name>X1V1Z1_9ZZZZ</name>
<evidence type="ECO:0000256" key="2">
    <source>
        <dbReference type="ARBA" id="ARBA00022448"/>
    </source>
</evidence>
<proteinExistence type="inferred from homology"/>
<protein>
    <recommendedName>
        <fullName evidence="5">Solute-binding protein family 5 domain-containing protein</fullName>
    </recommendedName>
</protein>
<accession>X1V1Z1</accession>
<comment type="similarity">
    <text evidence="1">Belongs to the bacterial solute-binding protein 5 family.</text>
</comment>
<comment type="caution">
    <text evidence="4">The sequence shown here is derived from an EMBL/GenBank/DDBJ whole genome shotgun (WGS) entry which is preliminary data.</text>
</comment>
<dbReference type="AlphaFoldDB" id="X1V1Z1"/>
<evidence type="ECO:0000256" key="3">
    <source>
        <dbReference type="ARBA" id="ARBA00022729"/>
    </source>
</evidence>
<keyword evidence="2" id="KW-0813">Transport</keyword>
<dbReference type="Gene3D" id="3.40.190.10">
    <property type="entry name" value="Periplasmic binding protein-like II"/>
    <property type="match status" value="1"/>
</dbReference>
<evidence type="ECO:0008006" key="5">
    <source>
        <dbReference type="Google" id="ProtNLM"/>
    </source>
</evidence>
<dbReference type="EMBL" id="BARW01037272">
    <property type="protein sequence ID" value="GAJ23783.1"/>
    <property type="molecule type" value="Genomic_DNA"/>
</dbReference>
<dbReference type="PANTHER" id="PTHR30290:SF9">
    <property type="entry name" value="OLIGOPEPTIDE-BINDING PROTEIN APPA"/>
    <property type="match status" value="1"/>
</dbReference>
<dbReference type="PANTHER" id="PTHR30290">
    <property type="entry name" value="PERIPLASMIC BINDING COMPONENT OF ABC TRANSPORTER"/>
    <property type="match status" value="1"/>
</dbReference>
<dbReference type="InterPro" id="IPR039424">
    <property type="entry name" value="SBP_5"/>
</dbReference>
<sequence>MNKFMSLLVGTCVLLSLFSSSVAGVENPKVMEGEAGKYGGTLVWSVFGSGPKTFNLPISQETSSSVPLSFLFDGLTEENRVTTEIEPSLAESWEFSQDGLVWTFYLRKGV</sequence>
<dbReference type="SUPFAM" id="SSF53850">
    <property type="entry name" value="Periplasmic binding protein-like II"/>
    <property type="match status" value="1"/>
</dbReference>
<evidence type="ECO:0000256" key="1">
    <source>
        <dbReference type="ARBA" id="ARBA00005695"/>
    </source>
</evidence>
<keyword evidence="3" id="KW-0732">Signal</keyword>
<organism evidence="4">
    <name type="scientific">marine sediment metagenome</name>
    <dbReference type="NCBI Taxonomy" id="412755"/>
    <lineage>
        <taxon>unclassified sequences</taxon>
        <taxon>metagenomes</taxon>
        <taxon>ecological metagenomes</taxon>
    </lineage>
</organism>
<evidence type="ECO:0000313" key="4">
    <source>
        <dbReference type="EMBL" id="GAJ23783.1"/>
    </source>
</evidence>
<dbReference type="GO" id="GO:1904680">
    <property type="term" value="F:peptide transmembrane transporter activity"/>
    <property type="evidence" value="ECO:0007669"/>
    <property type="project" value="TreeGrafter"/>
</dbReference>